<comment type="caution">
    <text evidence="2">The sequence shown here is derived from an EMBL/GenBank/DDBJ whole genome shotgun (WGS) entry which is preliminary data.</text>
</comment>
<evidence type="ECO:0000313" key="2">
    <source>
        <dbReference type="EMBL" id="KAJ4446039.1"/>
    </source>
</evidence>
<protein>
    <submittedName>
        <fullName evidence="2">Uncharacterized protein</fullName>
    </submittedName>
</protein>
<name>A0ABQ8THY7_PERAM</name>
<dbReference type="SUPFAM" id="SSF46689">
    <property type="entry name" value="Homeodomain-like"/>
    <property type="match status" value="1"/>
</dbReference>
<reference evidence="2 3" key="1">
    <citation type="journal article" date="2022" name="Allergy">
        <title>Genome assembly and annotation of Periplaneta americana reveal a comprehensive cockroach allergen profile.</title>
        <authorList>
            <person name="Wang L."/>
            <person name="Xiong Q."/>
            <person name="Saelim N."/>
            <person name="Wang L."/>
            <person name="Nong W."/>
            <person name="Wan A.T."/>
            <person name="Shi M."/>
            <person name="Liu X."/>
            <person name="Cao Q."/>
            <person name="Hui J.H.L."/>
            <person name="Sookrung N."/>
            <person name="Leung T.F."/>
            <person name="Tungtrongchitr A."/>
            <person name="Tsui S.K.W."/>
        </authorList>
    </citation>
    <scope>NUCLEOTIDE SEQUENCE [LARGE SCALE GENOMIC DNA]</scope>
    <source>
        <strain evidence="2">PWHHKU_190912</strain>
    </source>
</reference>
<dbReference type="Proteomes" id="UP001148838">
    <property type="component" value="Unassembled WGS sequence"/>
</dbReference>
<comment type="subcellular location">
    <subcellularLocation>
        <location evidence="1">Nucleus</location>
    </subcellularLocation>
</comment>
<evidence type="ECO:0000313" key="3">
    <source>
        <dbReference type="Proteomes" id="UP001148838"/>
    </source>
</evidence>
<accession>A0ABQ8THY7</accession>
<organism evidence="2 3">
    <name type="scientific">Periplaneta americana</name>
    <name type="common">American cockroach</name>
    <name type="synonym">Blatta americana</name>
    <dbReference type="NCBI Taxonomy" id="6978"/>
    <lineage>
        <taxon>Eukaryota</taxon>
        <taxon>Metazoa</taxon>
        <taxon>Ecdysozoa</taxon>
        <taxon>Arthropoda</taxon>
        <taxon>Hexapoda</taxon>
        <taxon>Insecta</taxon>
        <taxon>Pterygota</taxon>
        <taxon>Neoptera</taxon>
        <taxon>Polyneoptera</taxon>
        <taxon>Dictyoptera</taxon>
        <taxon>Blattodea</taxon>
        <taxon>Blattoidea</taxon>
        <taxon>Blattidae</taxon>
        <taxon>Blattinae</taxon>
        <taxon>Periplaneta</taxon>
    </lineage>
</organism>
<dbReference type="InterPro" id="IPR009057">
    <property type="entry name" value="Homeodomain-like_sf"/>
</dbReference>
<dbReference type="EMBL" id="JAJSOF020000009">
    <property type="protein sequence ID" value="KAJ4446039.1"/>
    <property type="molecule type" value="Genomic_DNA"/>
</dbReference>
<gene>
    <name evidence="2" type="ORF">ANN_12725</name>
</gene>
<sequence length="259" mass="29809">MLRWLVVCTRRGTHSDNVQIGRHLYVSITYRLCEYGKFNSPGLGRGRPRSTTPEVQEEILEAVNMTPSISTRRVALQVNVPHTTVWRLLKEYQFVKLESQRNATGLYIDININTVTGKQCMATCTLVQEEAYPLAATKARWCYKRPAVEVSKEIGLEVNPEKTNYTIISGDENIVRNGNIKIGNVSFEEVEKFKYLEAIVTNINDTQEEIKHRINMENACYYSVEKLLSSLLSKNLKLEFIKQLYYRLFFMVVKLGLSL</sequence>
<proteinExistence type="predicted"/>
<evidence type="ECO:0000256" key="1">
    <source>
        <dbReference type="ARBA" id="ARBA00004123"/>
    </source>
</evidence>
<keyword evidence="3" id="KW-1185">Reference proteome</keyword>